<evidence type="ECO:0000256" key="7">
    <source>
        <dbReference type="ARBA" id="ARBA00022989"/>
    </source>
</evidence>
<comment type="similarity">
    <text evidence="2">Belongs to the multi antimicrobial extrusion (MATE) (TC 2.A.66.1) family.</text>
</comment>
<keyword evidence="5" id="KW-1003">Cell membrane</keyword>
<dbReference type="InterPro" id="IPR048279">
    <property type="entry name" value="MdtK-like"/>
</dbReference>
<keyword evidence="9 11" id="KW-0472">Membrane</keyword>
<evidence type="ECO:0000256" key="8">
    <source>
        <dbReference type="ARBA" id="ARBA00023065"/>
    </source>
</evidence>
<evidence type="ECO:0000256" key="4">
    <source>
        <dbReference type="ARBA" id="ARBA00022449"/>
    </source>
</evidence>
<dbReference type="NCBIfam" id="TIGR00797">
    <property type="entry name" value="matE"/>
    <property type="match status" value="1"/>
</dbReference>
<organism evidence="12 13">
    <name type="scientific">Neocallimastix californiae</name>
    <dbReference type="NCBI Taxonomy" id="1754190"/>
    <lineage>
        <taxon>Eukaryota</taxon>
        <taxon>Fungi</taxon>
        <taxon>Fungi incertae sedis</taxon>
        <taxon>Chytridiomycota</taxon>
        <taxon>Chytridiomycota incertae sedis</taxon>
        <taxon>Neocallimastigomycetes</taxon>
        <taxon>Neocallimastigales</taxon>
        <taxon>Neocallimastigaceae</taxon>
        <taxon>Neocallimastix</taxon>
    </lineage>
</organism>
<evidence type="ECO:0000256" key="9">
    <source>
        <dbReference type="ARBA" id="ARBA00023136"/>
    </source>
</evidence>
<accession>A0A1Y2CDV4</accession>
<keyword evidence="13" id="KW-1185">Reference proteome</keyword>
<feature type="transmembrane region" description="Helical" evidence="11">
    <location>
        <begin position="24"/>
        <end position="49"/>
    </location>
</feature>
<comment type="subcellular location">
    <subcellularLocation>
        <location evidence="1">Cell membrane</location>
        <topology evidence="1">Multi-pass membrane protein</topology>
    </subcellularLocation>
</comment>
<keyword evidence="4" id="KW-0050">Antiport</keyword>
<sequence>MLKKIIEPKKQILKEQQIFSNKRLWVLIYPILVEQALVLLVGIADTLIVSYAGESAISGVSLINQINNVFIVVFMSLASGGAVIVSQYIGRDDLDKGKLSSGQLIMISGLLSIGVGGILLISKKVLLRLLFGKIEEDVMIASITYLTITVLSFPALAVYQACSAIFRSMAKTKITMYVSFLMNIINLAGNMIGVFILKAGVAGVAIPSLISRCVAALIMLVFCFSKKNIIFVKFRYIFKFDRDIIKRILHIAIPNAIEGGLFEAAKVALSSIVALFGTSQIAANGISQNFWNMSALFTNVMGPVFITVIGQCVGAKDYEAADYYFRKLLRINYTGAIFWNTAFYGITLLVLQLYDLSEETVRLVTIMVFIHNFFSIIFHPSTFALASGLRAAGDVKFTMYTGVFATLIVRVSFAFILGVWFNMGVIGVTFAMVIDWVVRFTFNIIRYKSGKWKTFVVI</sequence>
<keyword evidence="3" id="KW-0813">Transport</keyword>
<dbReference type="EMBL" id="MCOG01000112">
    <property type="protein sequence ID" value="ORY44984.1"/>
    <property type="molecule type" value="Genomic_DNA"/>
</dbReference>
<dbReference type="OrthoDB" id="5576647at2759"/>
<evidence type="ECO:0000256" key="1">
    <source>
        <dbReference type="ARBA" id="ARBA00004651"/>
    </source>
</evidence>
<reference evidence="12 13" key="1">
    <citation type="submission" date="2016-08" db="EMBL/GenBank/DDBJ databases">
        <title>A Parts List for Fungal Cellulosomes Revealed by Comparative Genomics.</title>
        <authorList>
            <consortium name="DOE Joint Genome Institute"/>
            <person name="Haitjema C.H."/>
            <person name="Gilmore S.P."/>
            <person name="Henske J.K."/>
            <person name="Solomon K.V."/>
            <person name="De Groot R."/>
            <person name="Kuo A."/>
            <person name="Mondo S.J."/>
            <person name="Salamov A.A."/>
            <person name="Labutti K."/>
            <person name="Zhao Z."/>
            <person name="Chiniquy J."/>
            <person name="Barry K."/>
            <person name="Brewer H.M."/>
            <person name="Purvine S.O."/>
            <person name="Wright A.T."/>
            <person name="Boxma B."/>
            <person name="Van Alen T."/>
            <person name="Hackstein J.H."/>
            <person name="Baker S.E."/>
            <person name="Grigoriev I.V."/>
            <person name="O'Malley M.A."/>
        </authorList>
    </citation>
    <scope>NUCLEOTIDE SEQUENCE [LARGE SCALE GENOMIC DNA]</scope>
    <source>
        <strain evidence="12 13">G1</strain>
    </source>
</reference>
<dbReference type="Pfam" id="PF01554">
    <property type="entry name" value="MatE"/>
    <property type="match status" value="2"/>
</dbReference>
<dbReference type="InterPro" id="IPR050222">
    <property type="entry name" value="MATE_MdtK"/>
</dbReference>
<keyword evidence="7 11" id="KW-1133">Transmembrane helix</keyword>
<dbReference type="InterPro" id="IPR002528">
    <property type="entry name" value="MATE_fam"/>
</dbReference>
<dbReference type="PANTHER" id="PTHR43298">
    <property type="entry name" value="MULTIDRUG RESISTANCE PROTEIN NORM-RELATED"/>
    <property type="match status" value="1"/>
</dbReference>
<evidence type="ECO:0000313" key="13">
    <source>
        <dbReference type="Proteomes" id="UP000193920"/>
    </source>
</evidence>
<feature type="transmembrane region" description="Helical" evidence="11">
    <location>
        <begin position="102"/>
        <end position="122"/>
    </location>
</feature>
<feature type="transmembrane region" description="Helical" evidence="11">
    <location>
        <begin position="69"/>
        <end position="90"/>
    </location>
</feature>
<comment type="caution">
    <text evidence="12">The sequence shown here is derived from an EMBL/GenBank/DDBJ whole genome shotgun (WGS) entry which is preliminary data.</text>
</comment>
<dbReference type="Proteomes" id="UP000193920">
    <property type="component" value="Unassembled WGS sequence"/>
</dbReference>
<dbReference type="PANTHER" id="PTHR43298:SF2">
    <property type="entry name" value="FMN_FAD EXPORTER YEEO-RELATED"/>
    <property type="match status" value="1"/>
</dbReference>
<evidence type="ECO:0000256" key="11">
    <source>
        <dbReference type="SAM" id="Phobius"/>
    </source>
</evidence>
<feature type="transmembrane region" description="Helical" evidence="11">
    <location>
        <begin position="336"/>
        <end position="354"/>
    </location>
</feature>
<evidence type="ECO:0000256" key="5">
    <source>
        <dbReference type="ARBA" id="ARBA00022475"/>
    </source>
</evidence>
<evidence type="ECO:0000256" key="10">
    <source>
        <dbReference type="ARBA" id="ARBA00031636"/>
    </source>
</evidence>
<evidence type="ECO:0000256" key="3">
    <source>
        <dbReference type="ARBA" id="ARBA00022448"/>
    </source>
</evidence>
<protein>
    <recommendedName>
        <fullName evidence="10">Multidrug-efflux transporter</fullName>
    </recommendedName>
</protein>
<feature type="transmembrane region" description="Helical" evidence="11">
    <location>
        <begin position="360"/>
        <end position="385"/>
    </location>
</feature>
<evidence type="ECO:0000313" key="12">
    <source>
        <dbReference type="EMBL" id="ORY44984.1"/>
    </source>
</evidence>
<dbReference type="PIRSF" id="PIRSF006603">
    <property type="entry name" value="DinF"/>
    <property type="match status" value="1"/>
</dbReference>
<keyword evidence="8" id="KW-0406">Ion transport</keyword>
<keyword evidence="6 11" id="KW-0812">Transmembrane</keyword>
<gene>
    <name evidence="12" type="ORF">LY90DRAFT_671555</name>
</gene>
<feature type="transmembrane region" description="Helical" evidence="11">
    <location>
        <begin position="142"/>
        <end position="162"/>
    </location>
</feature>
<name>A0A1Y2CDV4_9FUNG</name>
<feature type="transmembrane region" description="Helical" evidence="11">
    <location>
        <begin position="397"/>
        <end position="420"/>
    </location>
</feature>
<feature type="transmembrane region" description="Helical" evidence="11">
    <location>
        <begin position="174"/>
        <end position="197"/>
    </location>
</feature>
<dbReference type="GO" id="GO:0042910">
    <property type="term" value="F:xenobiotic transmembrane transporter activity"/>
    <property type="evidence" value="ECO:0007669"/>
    <property type="project" value="InterPro"/>
</dbReference>
<proteinExistence type="inferred from homology"/>
<dbReference type="STRING" id="1754190.A0A1Y2CDV4"/>
<dbReference type="GO" id="GO:0015297">
    <property type="term" value="F:antiporter activity"/>
    <property type="evidence" value="ECO:0007669"/>
    <property type="project" value="UniProtKB-KW"/>
</dbReference>
<dbReference type="GO" id="GO:0005886">
    <property type="term" value="C:plasma membrane"/>
    <property type="evidence" value="ECO:0007669"/>
    <property type="project" value="UniProtKB-SubCell"/>
</dbReference>
<feature type="transmembrane region" description="Helical" evidence="11">
    <location>
        <begin position="426"/>
        <end position="445"/>
    </location>
</feature>
<dbReference type="AlphaFoldDB" id="A0A1Y2CDV4"/>
<dbReference type="GO" id="GO:0006811">
    <property type="term" value="P:monoatomic ion transport"/>
    <property type="evidence" value="ECO:0007669"/>
    <property type="project" value="UniProtKB-KW"/>
</dbReference>
<evidence type="ECO:0000256" key="6">
    <source>
        <dbReference type="ARBA" id="ARBA00022692"/>
    </source>
</evidence>
<evidence type="ECO:0000256" key="2">
    <source>
        <dbReference type="ARBA" id="ARBA00010199"/>
    </source>
</evidence>